<dbReference type="PANTHER" id="PTHR43685">
    <property type="entry name" value="GLYCOSYLTRANSFERASE"/>
    <property type="match status" value="1"/>
</dbReference>
<proteinExistence type="predicted"/>
<sequence>MPRVTAIIPAHNGAAFIGHAIRSVLAQSYPDLEVLVADDGSSDDTAAIVAGFGPPVRLIQVRHGNTQATRNAAIAASDSEFVGLLDQDDAWWPEKIERQLARMDADPALGLCYTDTRGVTPAGREIPERHNPLQVPLDQTEALGRLLRVNIMAASSVLLRRRVLEQVGTFDPAYHLAGDWDLWLRVAAETPIAAVPEVLIDYCWHGGNLSHGRLALHAEGIAVQEAALARIGAHPRWSTDKRLRTYLPAARRKLAARCSELGLLYARAGRRAEALAWHARALRLRPWTPRAWSRWARALLPTRRPRPGTGEGIHP</sequence>
<name>A0A2K8UA23_9GAMM</name>
<feature type="domain" description="Glycosyltransferase 2-like" evidence="1">
    <location>
        <begin position="6"/>
        <end position="167"/>
    </location>
</feature>
<dbReference type="Proteomes" id="UP000232638">
    <property type="component" value="Chromosome"/>
</dbReference>
<evidence type="ECO:0000259" key="1">
    <source>
        <dbReference type="Pfam" id="PF00535"/>
    </source>
</evidence>
<evidence type="ECO:0000313" key="2">
    <source>
        <dbReference type="EMBL" id="AUB82424.1"/>
    </source>
</evidence>
<dbReference type="OrthoDB" id="9805612at2"/>
<dbReference type="InterPro" id="IPR001173">
    <property type="entry name" value="Glyco_trans_2-like"/>
</dbReference>
<dbReference type="PANTHER" id="PTHR43685:SF2">
    <property type="entry name" value="GLYCOSYLTRANSFERASE 2-LIKE DOMAIN-CONTAINING PROTEIN"/>
    <property type="match status" value="1"/>
</dbReference>
<organism evidence="2 3">
    <name type="scientific">Candidatus Thiodictyon syntrophicum</name>
    <dbReference type="NCBI Taxonomy" id="1166950"/>
    <lineage>
        <taxon>Bacteria</taxon>
        <taxon>Pseudomonadati</taxon>
        <taxon>Pseudomonadota</taxon>
        <taxon>Gammaproteobacteria</taxon>
        <taxon>Chromatiales</taxon>
        <taxon>Chromatiaceae</taxon>
        <taxon>Thiodictyon</taxon>
    </lineage>
</organism>
<dbReference type="Gene3D" id="3.90.550.10">
    <property type="entry name" value="Spore Coat Polysaccharide Biosynthesis Protein SpsA, Chain A"/>
    <property type="match status" value="1"/>
</dbReference>
<protein>
    <recommendedName>
        <fullName evidence="1">Glycosyltransferase 2-like domain-containing protein</fullName>
    </recommendedName>
</protein>
<reference evidence="2 3" key="1">
    <citation type="submission" date="2017-03" db="EMBL/GenBank/DDBJ databases">
        <title>Complete genome sequence of Candidatus 'Thiodictyon syntrophicum' sp. nov. strain Cad16T, a photolithoautotroph purple sulfur bacterium isolated from an alpine meromictic lake.</title>
        <authorList>
            <person name="Luedin S.M."/>
            <person name="Pothier J.F."/>
            <person name="Danza F."/>
            <person name="Storelli N."/>
            <person name="Wittwer M."/>
            <person name="Tonolla M."/>
        </authorList>
    </citation>
    <scope>NUCLEOTIDE SEQUENCE [LARGE SCALE GENOMIC DNA]</scope>
    <source>
        <strain evidence="2 3">Cad16T</strain>
    </source>
</reference>
<keyword evidence="3" id="KW-1185">Reference proteome</keyword>
<dbReference type="InterPro" id="IPR011990">
    <property type="entry name" value="TPR-like_helical_dom_sf"/>
</dbReference>
<dbReference type="Gene3D" id="1.25.40.10">
    <property type="entry name" value="Tetratricopeptide repeat domain"/>
    <property type="match status" value="1"/>
</dbReference>
<accession>A0A2K8UA23</accession>
<dbReference type="KEGG" id="tsy:THSYN_16720"/>
<dbReference type="SUPFAM" id="SSF53448">
    <property type="entry name" value="Nucleotide-diphospho-sugar transferases"/>
    <property type="match status" value="1"/>
</dbReference>
<dbReference type="RefSeq" id="WP_100920154.1">
    <property type="nucleotide sequence ID" value="NZ_CP020370.1"/>
</dbReference>
<dbReference type="Pfam" id="PF00535">
    <property type="entry name" value="Glycos_transf_2"/>
    <property type="match status" value="1"/>
</dbReference>
<gene>
    <name evidence="2" type="ORF">THSYN_16720</name>
</gene>
<dbReference type="InterPro" id="IPR050834">
    <property type="entry name" value="Glycosyltransf_2"/>
</dbReference>
<dbReference type="SUPFAM" id="SSF48452">
    <property type="entry name" value="TPR-like"/>
    <property type="match status" value="1"/>
</dbReference>
<evidence type="ECO:0000313" key="3">
    <source>
        <dbReference type="Proteomes" id="UP000232638"/>
    </source>
</evidence>
<dbReference type="AlphaFoldDB" id="A0A2K8UA23"/>
<dbReference type="EMBL" id="CP020370">
    <property type="protein sequence ID" value="AUB82424.1"/>
    <property type="molecule type" value="Genomic_DNA"/>
</dbReference>
<dbReference type="InterPro" id="IPR029044">
    <property type="entry name" value="Nucleotide-diphossugar_trans"/>
</dbReference>